<evidence type="ECO:0000313" key="7">
    <source>
        <dbReference type="Proteomes" id="UP000181884"/>
    </source>
</evidence>
<evidence type="ECO:0000259" key="5">
    <source>
        <dbReference type="Pfam" id="PF07992"/>
    </source>
</evidence>
<feature type="domain" description="FAD/NAD(P)-binding" evidence="5">
    <location>
        <begin position="2"/>
        <end position="297"/>
    </location>
</feature>
<dbReference type="EMBL" id="JXKH01000001">
    <property type="protein sequence ID" value="OJG20288.1"/>
    <property type="molecule type" value="Genomic_DNA"/>
</dbReference>
<dbReference type="PRINTS" id="PR00368">
    <property type="entry name" value="FADPNR"/>
</dbReference>
<dbReference type="Gene3D" id="3.50.50.60">
    <property type="entry name" value="FAD/NAD(P)-binding domain"/>
    <property type="match status" value="2"/>
</dbReference>
<dbReference type="InterPro" id="IPR036188">
    <property type="entry name" value="FAD/NAD-bd_sf"/>
</dbReference>
<protein>
    <recommendedName>
        <fullName evidence="8">Glutathione reductase</fullName>
    </recommendedName>
</protein>
<accession>A0A1L8RKM4</accession>
<dbReference type="SUPFAM" id="SSF55424">
    <property type="entry name" value="FAD/NAD-linked reductases, dimerisation (C-terminal) domain"/>
    <property type="match status" value="1"/>
</dbReference>
<dbReference type="STRING" id="214095.RU97_GL000521"/>
<feature type="domain" description="Pyridine nucleotide-disulphide oxidoreductase dimerisation" evidence="4">
    <location>
        <begin position="316"/>
        <end position="416"/>
    </location>
</feature>
<dbReference type="SUPFAM" id="SSF51905">
    <property type="entry name" value="FAD/NAD(P)-binding domain"/>
    <property type="match status" value="1"/>
</dbReference>
<dbReference type="InterPro" id="IPR004099">
    <property type="entry name" value="Pyr_nucl-diS_OxRdtase_dimer"/>
</dbReference>
<keyword evidence="3" id="KW-0274">FAD</keyword>
<evidence type="ECO:0000256" key="3">
    <source>
        <dbReference type="ARBA" id="ARBA00022827"/>
    </source>
</evidence>
<evidence type="ECO:0000256" key="2">
    <source>
        <dbReference type="ARBA" id="ARBA00022630"/>
    </source>
</evidence>
<dbReference type="Pfam" id="PF07992">
    <property type="entry name" value="Pyr_redox_2"/>
    <property type="match status" value="1"/>
</dbReference>
<reference evidence="6 7" key="1">
    <citation type="submission" date="2014-12" db="EMBL/GenBank/DDBJ databases">
        <title>Draft genome sequences of 29 type strains of Enterococci.</title>
        <authorList>
            <person name="Zhong Z."/>
            <person name="Sun Z."/>
            <person name="Liu W."/>
            <person name="Zhang W."/>
            <person name="Zhang H."/>
        </authorList>
    </citation>
    <scope>NUCLEOTIDE SEQUENCE [LARGE SCALE GENOMIC DNA]</scope>
    <source>
        <strain evidence="6 7">DSM 17029</strain>
    </source>
</reference>
<keyword evidence="2" id="KW-0285">Flavoprotein</keyword>
<dbReference type="InterPro" id="IPR023753">
    <property type="entry name" value="FAD/NAD-binding_dom"/>
</dbReference>
<evidence type="ECO:0008006" key="8">
    <source>
        <dbReference type="Google" id="ProtNLM"/>
    </source>
</evidence>
<evidence type="ECO:0000259" key="4">
    <source>
        <dbReference type="Pfam" id="PF02852"/>
    </source>
</evidence>
<dbReference type="Proteomes" id="UP000181884">
    <property type="component" value="Unassembled WGS sequence"/>
</dbReference>
<dbReference type="Pfam" id="PF02852">
    <property type="entry name" value="Pyr_redox_dim"/>
    <property type="match status" value="1"/>
</dbReference>
<name>A0A1L8RKM4_9ENTE</name>
<comment type="caution">
    <text evidence="6">The sequence shown here is derived from an EMBL/GenBank/DDBJ whole genome shotgun (WGS) entry which is preliminary data.</text>
</comment>
<dbReference type="PANTHER" id="PTHR43014">
    <property type="entry name" value="MERCURIC REDUCTASE"/>
    <property type="match status" value="1"/>
</dbReference>
<evidence type="ECO:0000256" key="1">
    <source>
        <dbReference type="ARBA" id="ARBA00001974"/>
    </source>
</evidence>
<comment type="cofactor">
    <cofactor evidence="1">
        <name>FAD</name>
        <dbReference type="ChEBI" id="CHEBI:57692"/>
    </cofactor>
</comment>
<organism evidence="6 7">
    <name type="scientific">Enterococcus canis</name>
    <dbReference type="NCBI Taxonomy" id="214095"/>
    <lineage>
        <taxon>Bacteria</taxon>
        <taxon>Bacillati</taxon>
        <taxon>Bacillota</taxon>
        <taxon>Bacilli</taxon>
        <taxon>Lactobacillales</taxon>
        <taxon>Enterococcaceae</taxon>
        <taxon>Enterococcus</taxon>
    </lineage>
</organism>
<dbReference type="AlphaFoldDB" id="A0A1L8RKM4"/>
<dbReference type="PRINTS" id="PR00411">
    <property type="entry name" value="PNDRDTASEI"/>
</dbReference>
<dbReference type="PANTHER" id="PTHR43014:SF5">
    <property type="entry name" value="GLUTATHIONE REDUCTASE (NADPH)"/>
    <property type="match status" value="1"/>
</dbReference>
<dbReference type="InterPro" id="IPR016156">
    <property type="entry name" value="FAD/NAD-linked_Rdtase_dimer_sf"/>
</dbReference>
<proteinExistence type="predicted"/>
<evidence type="ECO:0000313" key="6">
    <source>
        <dbReference type="EMBL" id="OJG20288.1"/>
    </source>
</evidence>
<dbReference type="Gene3D" id="3.30.390.30">
    <property type="match status" value="1"/>
</dbReference>
<gene>
    <name evidence="6" type="ORF">RU97_GL000521</name>
</gene>
<keyword evidence="7" id="KW-1185">Reference proteome</keyword>
<dbReference type="GO" id="GO:0016491">
    <property type="term" value="F:oxidoreductase activity"/>
    <property type="evidence" value="ECO:0007669"/>
    <property type="project" value="InterPro"/>
</dbReference>
<sequence length="422" mass="46260">MAFDLKSAGKTVAVAEENLWGGTCPNRGCDPKKILMAAEEARGKIQHLVGKGFREVPAIDWSELMAFKKTYTDPISPDRIKGFEESGIDHYQGRAVLKDAHTIQIGTEELTAETIILATGQRARLLDIPGKEHFLTSTDFLALAELPKKIVFLGAGYISFELAAIANVCGAEVTIVHHNATPLRGFDQELAEKLVTQLQAAGIHFRYNEQTESLEKTATGFRLKTDQATYEVGAVVCATGRIANVDGLGLTALGIEHSAKGVVVDEYLRTTQPHIFAMGDCIAKKEPKMTPVAGFEGRYLSQYFAGNTEPIHYPQVPTAVFTVPTLAQVGITRQTAEQSEEYTISSVDMTSWYNYFRTNDPAAFATIIKDQAGNIVGAATLNEKADEWINLMTMIINLKVPTEKINQLIMAYPSVGSDLQYY</sequence>